<dbReference type="EMBL" id="SPHZ02000002">
    <property type="protein sequence ID" value="KAF0930216.1"/>
    <property type="molecule type" value="Genomic_DNA"/>
</dbReference>
<protein>
    <recommendedName>
        <fullName evidence="8">Protein kinase domain-containing protein</fullName>
    </recommendedName>
</protein>
<proteinExistence type="inferred from homology"/>
<comment type="caution">
    <text evidence="9">The sequence shown here is derived from an EMBL/GenBank/DDBJ whole genome shotgun (WGS) entry which is preliminary data.</text>
</comment>
<feature type="region of interest" description="Disordered" evidence="7">
    <location>
        <begin position="1"/>
        <end position="23"/>
    </location>
</feature>
<evidence type="ECO:0000313" key="10">
    <source>
        <dbReference type="Proteomes" id="UP000479710"/>
    </source>
</evidence>
<dbReference type="GO" id="GO:0004674">
    <property type="term" value="F:protein serine/threonine kinase activity"/>
    <property type="evidence" value="ECO:0007669"/>
    <property type="project" value="UniProtKB-KW"/>
</dbReference>
<evidence type="ECO:0000256" key="1">
    <source>
        <dbReference type="ARBA" id="ARBA00022679"/>
    </source>
</evidence>
<dbReference type="InterPro" id="IPR008271">
    <property type="entry name" value="Ser/Thr_kinase_AS"/>
</dbReference>
<gene>
    <name evidence="9" type="ORF">E2562_030861</name>
</gene>
<reference evidence="9 10" key="1">
    <citation type="submission" date="2019-11" db="EMBL/GenBank/DDBJ databases">
        <title>Whole genome sequence of Oryza granulata.</title>
        <authorList>
            <person name="Li W."/>
        </authorList>
    </citation>
    <scope>NUCLEOTIDE SEQUENCE [LARGE SCALE GENOMIC DNA]</scope>
    <source>
        <strain evidence="10">cv. Menghai</strain>
        <tissue evidence="9">Leaf</tissue>
    </source>
</reference>
<keyword evidence="3" id="KW-0418">Kinase</keyword>
<evidence type="ECO:0000256" key="7">
    <source>
        <dbReference type="SAM" id="MobiDB-lite"/>
    </source>
</evidence>
<dbReference type="PANTHER" id="PTHR24348">
    <property type="entry name" value="SERINE/THREONINE-PROTEIN KINASE UNC-51-RELATED"/>
    <property type="match status" value="1"/>
</dbReference>
<keyword evidence="4 5" id="KW-0067">ATP-binding</keyword>
<dbReference type="GO" id="GO:0005524">
    <property type="term" value="F:ATP binding"/>
    <property type="evidence" value="ECO:0007669"/>
    <property type="project" value="UniProtKB-UniRule"/>
</dbReference>
<dbReference type="InterPro" id="IPR011009">
    <property type="entry name" value="Kinase-like_dom_sf"/>
</dbReference>
<dbReference type="Pfam" id="PF00069">
    <property type="entry name" value="Pkinase"/>
    <property type="match status" value="1"/>
</dbReference>
<evidence type="ECO:0000256" key="4">
    <source>
        <dbReference type="ARBA" id="ARBA00022840"/>
    </source>
</evidence>
<keyword evidence="2 5" id="KW-0547">Nucleotide-binding</keyword>
<dbReference type="GO" id="GO:0010506">
    <property type="term" value="P:regulation of autophagy"/>
    <property type="evidence" value="ECO:0007669"/>
    <property type="project" value="InterPro"/>
</dbReference>
<dbReference type="PROSITE" id="PS00107">
    <property type="entry name" value="PROTEIN_KINASE_ATP"/>
    <property type="match status" value="1"/>
</dbReference>
<feature type="domain" description="Protein kinase" evidence="8">
    <location>
        <begin position="40"/>
        <end position="269"/>
    </location>
</feature>
<keyword evidence="10" id="KW-1185">Reference proteome</keyword>
<evidence type="ECO:0000256" key="5">
    <source>
        <dbReference type="PROSITE-ProRule" id="PRU10141"/>
    </source>
</evidence>
<evidence type="ECO:0000256" key="2">
    <source>
        <dbReference type="ARBA" id="ARBA00022741"/>
    </source>
</evidence>
<evidence type="ECO:0000259" key="8">
    <source>
        <dbReference type="PROSITE" id="PS50011"/>
    </source>
</evidence>
<dbReference type="PROSITE" id="PS50011">
    <property type="entry name" value="PROTEIN_KINASE_DOM"/>
    <property type="match status" value="1"/>
</dbReference>
<dbReference type="GO" id="GO:0005737">
    <property type="term" value="C:cytoplasm"/>
    <property type="evidence" value="ECO:0007669"/>
    <property type="project" value="TreeGrafter"/>
</dbReference>
<evidence type="ECO:0000256" key="3">
    <source>
        <dbReference type="ARBA" id="ARBA00022777"/>
    </source>
</evidence>
<dbReference type="OrthoDB" id="615130at2759"/>
<keyword evidence="1" id="KW-0808">Transferase</keyword>
<dbReference type="InterPro" id="IPR045269">
    <property type="entry name" value="Atg1-like"/>
</dbReference>
<dbReference type="SUPFAM" id="SSF56112">
    <property type="entry name" value="Protein kinase-like (PK-like)"/>
    <property type="match status" value="1"/>
</dbReference>
<dbReference type="SMART" id="SM00220">
    <property type="entry name" value="S_TKc"/>
    <property type="match status" value="1"/>
</dbReference>
<accession>A0A6G1EZZ9</accession>
<keyword evidence="6" id="KW-0723">Serine/threonine-protein kinase</keyword>
<name>A0A6G1EZZ9_9ORYZ</name>
<evidence type="ECO:0000256" key="6">
    <source>
        <dbReference type="RuleBase" id="RU000304"/>
    </source>
</evidence>
<evidence type="ECO:0000313" key="9">
    <source>
        <dbReference type="EMBL" id="KAF0930216.1"/>
    </source>
</evidence>
<feature type="binding site" evidence="5">
    <location>
        <position position="69"/>
    </location>
    <ligand>
        <name>ATP</name>
        <dbReference type="ChEBI" id="CHEBI:30616"/>
    </ligand>
</feature>
<dbReference type="InterPro" id="IPR000719">
    <property type="entry name" value="Prot_kinase_dom"/>
</dbReference>
<dbReference type="PROSITE" id="PS00108">
    <property type="entry name" value="PROTEIN_KINASE_ST"/>
    <property type="match status" value="1"/>
</dbReference>
<dbReference type="AlphaFoldDB" id="A0A6G1EZZ9"/>
<dbReference type="Gene3D" id="1.10.510.10">
    <property type="entry name" value="Transferase(Phosphotransferase) domain 1"/>
    <property type="match status" value="2"/>
</dbReference>
<organism evidence="9 10">
    <name type="scientific">Oryza meyeriana var. granulata</name>
    <dbReference type="NCBI Taxonomy" id="110450"/>
    <lineage>
        <taxon>Eukaryota</taxon>
        <taxon>Viridiplantae</taxon>
        <taxon>Streptophyta</taxon>
        <taxon>Embryophyta</taxon>
        <taxon>Tracheophyta</taxon>
        <taxon>Spermatophyta</taxon>
        <taxon>Magnoliopsida</taxon>
        <taxon>Liliopsida</taxon>
        <taxon>Poales</taxon>
        <taxon>Poaceae</taxon>
        <taxon>BOP clade</taxon>
        <taxon>Oryzoideae</taxon>
        <taxon>Oryzeae</taxon>
        <taxon>Oryzinae</taxon>
        <taxon>Oryza</taxon>
        <taxon>Oryza meyeriana</taxon>
    </lineage>
</organism>
<comment type="similarity">
    <text evidence="6">Belongs to the protein kinase superfamily.</text>
</comment>
<dbReference type="Proteomes" id="UP000479710">
    <property type="component" value="Unassembled WGS sequence"/>
</dbReference>
<sequence>MASAVASRKRPAQDEEEAPASIASKRLRSSSAAIGRIDDYERLDVIGEGGFGVVFEARNRRTGESVAVKWIRGDGAGEHGPPDMNALAREVACQAACCCHPSIVEIVDVVEDADVGDMFLVMELAGGGSLFDLISGPSTEQTTRGMMRQLLAAAKAVHAAGIIHRDIKPDNVLVGPDGKLKLCDFGAATPMKPPGEPYEESRDYDTDEEDLLAEVLDRLGSTGACKLFDGLPELSAAGREILAGLLAVNPDERLTAAEALEHRWFTETD</sequence>
<dbReference type="InterPro" id="IPR017441">
    <property type="entry name" value="Protein_kinase_ATP_BS"/>
</dbReference>